<feature type="transmembrane region" description="Helical" evidence="1">
    <location>
        <begin position="30"/>
        <end position="50"/>
    </location>
</feature>
<keyword evidence="1" id="KW-0812">Transmembrane</keyword>
<protein>
    <submittedName>
        <fullName evidence="2">Putative membrane protein</fullName>
    </submittedName>
</protein>
<feature type="transmembrane region" description="Helical" evidence="1">
    <location>
        <begin position="62"/>
        <end position="84"/>
    </location>
</feature>
<keyword evidence="1" id="KW-0472">Membrane</keyword>
<organism evidence="2">
    <name type="scientific">Myoviridae sp. ct2Qy24</name>
    <dbReference type="NCBI Taxonomy" id="2827656"/>
    <lineage>
        <taxon>Viruses</taxon>
        <taxon>Duplodnaviria</taxon>
        <taxon>Heunggongvirae</taxon>
        <taxon>Uroviricota</taxon>
        <taxon>Caudoviricetes</taxon>
    </lineage>
</organism>
<reference evidence="2" key="1">
    <citation type="journal article" date="2021" name="Proc. Natl. Acad. Sci. U.S.A.">
        <title>A Catalog of Tens of Thousands of Viruses from Human Metagenomes Reveals Hidden Associations with Chronic Diseases.</title>
        <authorList>
            <person name="Tisza M.J."/>
            <person name="Buck C.B."/>
        </authorList>
    </citation>
    <scope>NUCLEOTIDE SEQUENCE</scope>
    <source>
        <strain evidence="2">Ct2Qy24</strain>
    </source>
</reference>
<evidence type="ECO:0000256" key="1">
    <source>
        <dbReference type="SAM" id="Phobius"/>
    </source>
</evidence>
<feature type="transmembrane region" description="Helical" evidence="1">
    <location>
        <begin position="7"/>
        <end position="24"/>
    </location>
</feature>
<keyword evidence="1" id="KW-1133">Transmembrane helix</keyword>
<dbReference type="Pfam" id="PF06541">
    <property type="entry name" value="ABC_trans_CmpB"/>
    <property type="match status" value="1"/>
</dbReference>
<dbReference type="EMBL" id="BK032666">
    <property type="protein sequence ID" value="DAF53865.1"/>
    <property type="molecule type" value="Genomic_DNA"/>
</dbReference>
<dbReference type="InterPro" id="IPR010540">
    <property type="entry name" value="CmpB_TMEM229"/>
</dbReference>
<accession>A0A8S5SS92</accession>
<proteinExistence type="predicted"/>
<sequence length="137" mass="15998">MRMVRPLILWMIGGLIYTLLEIVTRGRSHWTMFIVGGLCFYLIGLINEVIPWEMAFWKQCIIGSFLVTGIEFISGCIVNLWLGWNVWDYSNMPLNLLGQICLPFSLLWVLVSGIAVILDDHLRYWLFGEEKPHYKLF</sequence>
<name>A0A8S5SS92_9CAUD</name>
<evidence type="ECO:0000313" key="2">
    <source>
        <dbReference type="EMBL" id="DAF53865.1"/>
    </source>
</evidence>
<feature type="transmembrane region" description="Helical" evidence="1">
    <location>
        <begin position="96"/>
        <end position="118"/>
    </location>
</feature>